<protein>
    <submittedName>
        <fullName evidence="2">Type II toxin-antitoxin system VapB family antitoxin</fullName>
    </submittedName>
</protein>
<evidence type="ECO:0000313" key="3">
    <source>
        <dbReference type="Proteomes" id="UP001556692"/>
    </source>
</evidence>
<proteinExistence type="predicted"/>
<name>A0ABV3SFN8_9HYPH</name>
<accession>A0ABV3SFN8</accession>
<dbReference type="Pfam" id="PF07704">
    <property type="entry name" value="PSK_trans_fac"/>
    <property type="match status" value="1"/>
</dbReference>
<organism evidence="2 3">
    <name type="scientific">Aquibium pacificus</name>
    <dbReference type="NCBI Taxonomy" id="3153579"/>
    <lineage>
        <taxon>Bacteria</taxon>
        <taxon>Pseudomonadati</taxon>
        <taxon>Pseudomonadota</taxon>
        <taxon>Alphaproteobacteria</taxon>
        <taxon>Hyphomicrobiales</taxon>
        <taxon>Phyllobacteriaceae</taxon>
        <taxon>Aquibium</taxon>
    </lineage>
</organism>
<dbReference type="RefSeq" id="WP_367953437.1">
    <property type="nucleotide sequence ID" value="NZ_JBDPGJ010000002.1"/>
</dbReference>
<feature type="region of interest" description="Disordered" evidence="1">
    <location>
        <begin position="56"/>
        <end position="82"/>
    </location>
</feature>
<dbReference type="EMBL" id="JBDPGJ010000002">
    <property type="protein sequence ID" value="MEX0405544.1"/>
    <property type="molecule type" value="Genomic_DNA"/>
</dbReference>
<evidence type="ECO:0000256" key="1">
    <source>
        <dbReference type="SAM" id="MobiDB-lite"/>
    </source>
</evidence>
<dbReference type="InterPro" id="IPR011660">
    <property type="entry name" value="VapB-like"/>
</dbReference>
<evidence type="ECO:0000313" key="2">
    <source>
        <dbReference type="EMBL" id="MEX0405544.1"/>
    </source>
</evidence>
<dbReference type="Proteomes" id="UP001556692">
    <property type="component" value="Unassembled WGS sequence"/>
</dbReference>
<comment type="caution">
    <text evidence="2">The sequence shown here is derived from an EMBL/GenBank/DDBJ whole genome shotgun (WGS) entry which is preliminary data.</text>
</comment>
<sequence>MGMNIESERIEQLARQLAEQTGKSLTDAIEQALDGELQRLRKDASYEERKARVKEIIRRSGPTPPGLTSDHSDLYDEIGLPK</sequence>
<gene>
    <name evidence="2" type="ORF">ABGN05_07730</name>
</gene>
<reference evidence="2 3" key="1">
    <citation type="submission" date="2024-05" db="EMBL/GenBank/DDBJ databases">
        <authorList>
            <person name="Jiang F."/>
        </authorList>
    </citation>
    <scope>NUCLEOTIDE SEQUENCE [LARGE SCALE GENOMIC DNA]</scope>
    <source>
        <strain evidence="2 3">LZ166</strain>
    </source>
</reference>
<keyword evidence="3" id="KW-1185">Reference proteome</keyword>